<keyword evidence="2" id="KW-1185">Reference proteome</keyword>
<dbReference type="STRING" id="67386.AQI95_30830"/>
<dbReference type="Gene3D" id="1.20.910.10">
    <property type="entry name" value="Heme oxygenase-like"/>
    <property type="match status" value="1"/>
</dbReference>
<accession>A0A117Q042</accession>
<dbReference type="OrthoDB" id="9149607at2"/>
<gene>
    <name evidence="1" type="ORF">AQI95_30830</name>
</gene>
<organism evidence="1 2">
    <name type="scientific">Streptomyces yokosukanensis</name>
    <dbReference type="NCBI Taxonomy" id="67386"/>
    <lineage>
        <taxon>Bacteria</taxon>
        <taxon>Bacillati</taxon>
        <taxon>Actinomycetota</taxon>
        <taxon>Actinomycetes</taxon>
        <taxon>Kitasatosporales</taxon>
        <taxon>Streptomycetaceae</taxon>
        <taxon>Streptomyces</taxon>
    </lineage>
</organism>
<dbReference type="GO" id="GO:0004392">
    <property type="term" value="F:heme oxygenase (decyclizing) activity"/>
    <property type="evidence" value="ECO:0007669"/>
    <property type="project" value="InterPro"/>
</dbReference>
<dbReference type="GO" id="GO:0006788">
    <property type="term" value="P:heme oxidation"/>
    <property type="evidence" value="ECO:0007669"/>
    <property type="project" value="InterPro"/>
</dbReference>
<dbReference type="Pfam" id="PF01126">
    <property type="entry name" value="Heme_oxygenase"/>
    <property type="match status" value="1"/>
</dbReference>
<sequence>MTATAADCLRTGTRAWHDTLETTGFATALLAGTLPLDRYVGQLAAHRMVLRSLEAELSRTAEPAVAGLWAAEDLRKVPLIELDLRHFAATGVEPERWPAAEAAAFVRDIRRTAVVDPSSLLGQLYVLEGSTLGALHLRRRLTRAYDLGASDGTAYYGCGDRARWSRFTTRLNEALADPAAQTRALVAAERAYHHTARITTALSIGLAATTGAA</sequence>
<dbReference type="RefSeq" id="WP_067131230.1">
    <property type="nucleotide sequence ID" value="NZ_KQ948219.1"/>
</dbReference>
<dbReference type="EMBL" id="LMWN01000043">
    <property type="protein sequence ID" value="KUN01333.1"/>
    <property type="molecule type" value="Genomic_DNA"/>
</dbReference>
<reference evidence="1 2" key="1">
    <citation type="submission" date="2015-10" db="EMBL/GenBank/DDBJ databases">
        <title>Draft genome sequence of Streptomyces yokosukanensis DSM 40224, type strain for the species Streptomyces yokosukanensis.</title>
        <authorList>
            <person name="Ruckert C."/>
            <person name="Winkler A."/>
            <person name="Kalinowski J."/>
            <person name="Kampfer P."/>
            <person name="Glaeser S."/>
        </authorList>
    </citation>
    <scope>NUCLEOTIDE SEQUENCE [LARGE SCALE GENOMIC DNA]</scope>
    <source>
        <strain evidence="1 2">DSM 40224</strain>
    </source>
</reference>
<dbReference type="Proteomes" id="UP000053127">
    <property type="component" value="Unassembled WGS sequence"/>
</dbReference>
<dbReference type="SUPFAM" id="SSF48613">
    <property type="entry name" value="Heme oxygenase-like"/>
    <property type="match status" value="1"/>
</dbReference>
<evidence type="ECO:0000313" key="2">
    <source>
        <dbReference type="Proteomes" id="UP000053127"/>
    </source>
</evidence>
<dbReference type="CDD" id="cd19166">
    <property type="entry name" value="HemeO-bac"/>
    <property type="match status" value="1"/>
</dbReference>
<proteinExistence type="predicted"/>
<evidence type="ECO:0000313" key="1">
    <source>
        <dbReference type="EMBL" id="KUN01333.1"/>
    </source>
</evidence>
<protein>
    <submittedName>
        <fullName evidence="1">Heme oxygenase</fullName>
    </submittedName>
</protein>
<dbReference type="InterPro" id="IPR016053">
    <property type="entry name" value="Haem_Oase-like"/>
</dbReference>
<dbReference type="AlphaFoldDB" id="A0A117Q042"/>
<dbReference type="InterPro" id="IPR016084">
    <property type="entry name" value="Haem_Oase-like_multi-hlx"/>
</dbReference>
<comment type="caution">
    <text evidence="1">The sequence shown here is derived from an EMBL/GenBank/DDBJ whole genome shotgun (WGS) entry which is preliminary data.</text>
</comment>
<name>A0A117Q042_9ACTN</name>